<dbReference type="EMBL" id="PREU01000005">
    <property type="protein sequence ID" value="PPA75621.1"/>
    <property type="molecule type" value="Genomic_DNA"/>
</dbReference>
<accession>A0A2S5GS00</accession>
<dbReference type="Pfam" id="PF10503">
    <property type="entry name" value="Esterase_PHB"/>
    <property type="match status" value="1"/>
</dbReference>
<evidence type="ECO:0000256" key="2">
    <source>
        <dbReference type="ARBA" id="ARBA00022801"/>
    </source>
</evidence>
<evidence type="ECO:0000313" key="5">
    <source>
        <dbReference type="Proteomes" id="UP000239990"/>
    </source>
</evidence>
<evidence type="ECO:0000256" key="1">
    <source>
        <dbReference type="ARBA" id="ARBA00022729"/>
    </source>
</evidence>
<keyword evidence="1" id="KW-0732">Signal</keyword>
<evidence type="ECO:0000256" key="3">
    <source>
        <dbReference type="SAM" id="MobiDB-lite"/>
    </source>
</evidence>
<keyword evidence="2" id="KW-0378">Hydrolase</keyword>
<organism evidence="4 5">
    <name type="scientific">Achromobacter spanius</name>
    <dbReference type="NCBI Taxonomy" id="217203"/>
    <lineage>
        <taxon>Bacteria</taxon>
        <taxon>Pseudomonadati</taxon>
        <taxon>Pseudomonadota</taxon>
        <taxon>Betaproteobacteria</taxon>
        <taxon>Burkholderiales</taxon>
        <taxon>Alcaligenaceae</taxon>
        <taxon>Achromobacter</taxon>
    </lineage>
</organism>
<dbReference type="InterPro" id="IPR029058">
    <property type="entry name" value="AB_hydrolase_fold"/>
</dbReference>
<dbReference type="PANTHER" id="PTHR43037">
    <property type="entry name" value="UNNAMED PRODUCT-RELATED"/>
    <property type="match status" value="1"/>
</dbReference>
<dbReference type="RefSeq" id="WP_104143713.1">
    <property type="nucleotide sequence ID" value="NZ_PREU01000005.1"/>
</dbReference>
<dbReference type="Proteomes" id="UP000239990">
    <property type="component" value="Unassembled WGS sequence"/>
</dbReference>
<dbReference type="AlphaFoldDB" id="A0A2S5GS00"/>
<dbReference type="NCBIfam" id="TIGR01840">
    <property type="entry name" value="esterase_phb"/>
    <property type="match status" value="1"/>
</dbReference>
<evidence type="ECO:0000313" key="4">
    <source>
        <dbReference type="EMBL" id="PPA75621.1"/>
    </source>
</evidence>
<dbReference type="OrthoDB" id="9767239at2"/>
<comment type="caution">
    <text evidence="4">The sequence shown here is derived from an EMBL/GenBank/DDBJ whole genome shotgun (WGS) entry which is preliminary data.</text>
</comment>
<dbReference type="GO" id="GO:0005576">
    <property type="term" value="C:extracellular region"/>
    <property type="evidence" value="ECO:0007669"/>
    <property type="project" value="InterPro"/>
</dbReference>
<dbReference type="InterPro" id="IPR050955">
    <property type="entry name" value="Plant_Biomass_Hydrol_Est"/>
</dbReference>
<gene>
    <name evidence="4" type="ORF">C4E15_12500</name>
</gene>
<proteinExistence type="predicted"/>
<protein>
    <submittedName>
        <fullName evidence="4">Poly(3-hydroxyalkanoate) depolymerase</fullName>
    </submittedName>
</protein>
<feature type="compositionally biased region" description="Low complexity" evidence="3">
    <location>
        <begin position="62"/>
        <end position="81"/>
    </location>
</feature>
<dbReference type="InterPro" id="IPR010126">
    <property type="entry name" value="Esterase_phb"/>
</dbReference>
<dbReference type="PANTHER" id="PTHR43037:SF1">
    <property type="entry name" value="BLL1128 PROTEIN"/>
    <property type="match status" value="1"/>
</dbReference>
<dbReference type="Gene3D" id="3.40.50.1820">
    <property type="entry name" value="alpha/beta hydrolase"/>
    <property type="match status" value="1"/>
</dbReference>
<dbReference type="SUPFAM" id="SSF53474">
    <property type="entry name" value="alpha/beta-Hydrolases"/>
    <property type="match status" value="2"/>
</dbReference>
<sequence length="391" mass="40571">MHPDFQQLMSQATRLTRSGNLAAATAAIQAALMGASPTAASASPRYDEADVIDVEAREVPASTVSAAASSDSGSHSTPAPSRARDDDVGQSPHTPAMPRAPGESSATPGDYFTAGSFRNSAGQRAYKLYVPPGASGQARPLVVMLHGCTQDADDFAAGTAMNEAARKQGFYVLYPVQPRETNPQKCWNWFKHNHQQAGKGEPSILADMTRHVIAEYGIDPRRVYVAGLSAGGAMAAILANTYPQLYAAAGVHSGLAAGAATDLPSALSAMKGIGVRPGAASGTPVPTIVFHGDRDATVHPSNGDAVVAASAGANAQVQSQRVAGANRGRDSTKRVYMDASGKVVAEYWVVHGAGHAWAGGSPKGSYTDASGPDATQEMLRFFFEHPLATKQ</sequence>
<feature type="region of interest" description="Disordered" evidence="3">
    <location>
        <begin position="62"/>
        <end position="114"/>
    </location>
</feature>
<reference evidence="4 5" key="1">
    <citation type="submission" date="2018-02" db="EMBL/GenBank/DDBJ databases">
        <title>Draft Genome of Achromobacter spanius stain 6.</title>
        <authorList>
            <person name="Gunasekera T.S."/>
            <person name="Radwan O."/>
            <person name="Ruiz O.N."/>
        </authorList>
    </citation>
    <scope>NUCLEOTIDE SEQUENCE [LARGE SCALE GENOMIC DNA]</scope>
    <source>
        <strain evidence="4 5">6</strain>
    </source>
</reference>
<name>A0A2S5GS00_9BURK</name>
<dbReference type="GO" id="GO:0016787">
    <property type="term" value="F:hydrolase activity"/>
    <property type="evidence" value="ECO:0007669"/>
    <property type="project" value="UniProtKB-KW"/>
</dbReference>